<dbReference type="Proteomes" id="UP001221597">
    <property type="component" value="Chromosome"/>
</dbReference>
<evidence type="ECO:0000313" key="2">
    <source>
        <dbReference type="Proteomes" id="UP001221597"/>
    </source>
</evidence>
<sequence>MSDYQSGELIQKRCRQCFHDEAKILKVDRKDFHDKKAAFIWCQCPECGMNDGELIPEGYQQESDILQKK</sequence>
<organism evidence="1 2">
    <name type="scientific">Halobacillus naozhouensis</name>
    <dbReference type="NCBI Taxonomy" id="554880"/>
    <lineage>
        <taxon>Bacteria</taxon>
        <taxon>Bacillati</taxon>
        <taxon>Bacillota</taxon>
        <taxon>Bacilli</taxon>
        <taxon>Bacillales</taxon>
        <taxon>Bacillaceae</taxon>
        <taxon>Halobacillus</taxon>
    </lineage>
</organism>
<accession>A0ABY8J2C4</accession>
<dbReference type="EMBL" id="CP121671">
    <property type="protein sequence ID" value="WFT75548.1"/>
    <property type="molecule type" value="Genomic_DNA"/>
</dbReference>
<reference evidence="1 2" key="1">
    <citation type="submission" date="2023-04" db="EMBL/GenBank/DDBJ databases">
        <title>Genome sequence of Halobacillus naozhouensis KACC 21980.</title>
        <authorList>
            <person name="Kim S."/>
            <person name="Heo J."/>
            <person name="Kwon S.-W."/>
        </authorList>
    </citation>
    <scope>NUCLEOTIDE SEQUENCE [LARGE SCALE GENOMIC DNA]</scope>
    <source>
        <strain evidence="1 2">KCTC 13234</strain>
    </source>
</reference>
<keyword evidence="2" id="KW-1185">Reference proteome</keyword>
<gene>
    <name evidence="1" type="ORF">P9989_03905</name>
</gene>
<proteinExistence type="predicted"/>
<evidence type="ECO:0000313" key="1">
    <source>
        <dbReference type="EMBL" id="WFT75548.1"/>
    </source>
</evidence>
<dbReference type="RefSeq" id="WP_283077514.1">
    <property type="nucleotide sequence ID" value="NZ_CP121671.1"/>
</dbReference>
<protein>
    <submittedName>
        <fullName evidence="1">Uncharacterized protein</fullName>
    </submittedName>
</protein>
<name>A0ABY8J2C4_9BACI</name>